<keyword evidence="3 5" id="KW-0012">Acyltransferase</keyword>
<dbReference type="AlphaFoldDB" id="A0A009I6P2"/>
<keyword evidence="1" id="KW-0056">Arginine metabolism</keyword>
<dbReference type="PATRIC" id="fig|1310613.3.peg.1595"/>
<name>A0A009I6P2_ACIB9</name>
<dbReference type="GO" id="GO:0006527">
    <property type="term" value="P:L-arginine catabolic process"/>
    <property type="evidence" value="ECO:0007669"/>
    <property type="project" value="UniProtKB-UniRule"/>
</dbReference>
<dbReference type="SUPFAM" id="SSF55729">
    <property type="entry name" value="Acyl-CoA N-acyltransferases (Nat)"/>
    <property type="match status" value="1"/>
</dbReference>
<dbReference type="RefSeq" id="WP_004747894.1">
    <property type="nucleotide sequence ID" value="NZ_JEWH01000016.1"/>
</dbReference>
<evidence type="ECO:0000313" key="6">
    <source>
        <dbReference type="Proteomes" id="UP000020595"/>
    </source>
</evidence>
<evidence type="ECO:0000256" key="4">
    <source>
        <dbReference type="NCBIfam" id="TIGR03244"/>
    </source>
</evidence>
<dbReference type="GO" id="GO:0008791">
    <property type="term" value="F:arginine N-succinyltransferase activity"/>
    <property type="evidence" value="ECO:0007669"/>
    <property type="project" value="UniProtKB-UniRule"/>
</dbReference>
<sequence>MMIIRYIEPRDVNDLYLLAQKAGFGLTSLQPNMEKLAARIERACKTVAGELPKADQVYLFVLEDTELNKVIGVCGIEVALGLKEPWYNFHVGTQVHASEPLSVYNALPTLYLSNDHTNCSELCTLFLDPDYRLNKNGKFLSKVRFLFLSAFRQYFEETIVAEMRGYSDANGQSPFWNAVGHKFFNIEFTKADYLSGVGQKAFIAELMPRHPLYVDMLPDDAKAAIGIVHPNTRPAYNLLLEEGLRYKGYIDIFDGGATLQADIENLRAIKESQILTVQVVESIPLSSGDEPYIVANDNYENYRAILVFGTPYQESLQITKAQAKQLNVENGGLVRVLSVHVKQDSNPQIVNKLKETEHLRMAVN</sequence>
<protein>
    <recommendedName>
        <fullName evidence="4">Arginine N-succinyltransferase</fullName>
        <ecNumber evidence="4">2.3.1.109</ecNumber>
    </recommendedName>
</protein>
<dbReference type="Proteomes" id="UP000020595">
    <property type="component" value="Unassembled WGS sequence"/>
</dbReference>
<dbReference type="InterPro" id="IPR017650">
    <property type="entry name" value="Arginine_N-succinylTrfase"/>
</dbReference>
<reference evidence="5 6" key="1">
    <citation type="submission" date="2014-02" db="EMBL/GenBank/DDBJ databases">
        <title>Comparative genomics and transcriptomics to identify genetic mechanisms underlying the emergence of carbapenem resistant Acinetobacter baumannii (CRAb).</title>
        <authorList>
            <person name="Harris A.D."/>
            <person name="Johnson K.J."/>
            <person name="George J."/>
            <person name="Shefchek K."/>
            <person name="Daugherty S.C."/>
            <person name="Parankush S."/>
            <person name="Sadzewicz L."/>
            <person name="Tallon L."/>
            <person name="Sengamalay N."/>
            <person name="Hazen T.H."/>
            <person name="Rasko D.A."/>
        </authorList>
    </citation>
    <scope>NUCLEOTIDE SEQUENCE [LARGE SCALE GENOMIC DNA]</scope>
    <source>
        <strain evidence="5 6">1295743</strain>
    </source>
</reference>
<dbReference type="NCBIfam" id="TIGR03243">
    <property type="entry name" value="arg_catab_AOST"/>
    <property type="match status" value="1"/>
</dbReference>
<dbReference type="EC" id="2.3.1.109" evidence="4"/>
<organism evidence="5 6">
    <name type="scientific">Acinetobacter baumannii (strain 1295743)</name>
    <dbReference type="NCBI Taxonomy" id="1310613"/>
    <lineage>
        <taxon>Bacteria</taxon>
        <taxon>Pseudomonadati</taxon>
        <taxon>Pseudomonadota</taxon>
        <taxon>Gammaproteobacteria</taxon>
        <taxon>Moraxellales</taxon>
        <taxon>Moraxellaceae</taxon>
        <taxon>Acinetobacter</taxon>
        <taxon>Acinetobacter calcoaceticus/baumannii complex</taxon>
    </lineage>
</organism>
<comment type="caution">
    <text evidence="5">The sequence shown here is derived from an EMBL/GenBank/DDBJ whole genome shotgun (WGS) entry which is preliminary data.</text>
</comment>
<evidence type="ECO:0000256" key="3">
    <source>
        <dbReference type="ARBA" id="ARBA00023315"/>
    </source>
</evidence>
<evidence type="ECO:0000313" key="5">
    <source>
        <dbReference type="EMBL" id="EXB06106.1"/>
    </source>
</evidence>
<dbReference type="PANTHER" id="PTHR30420">
    <property type="entry name" value="N-SUCCINYLARGININE DIHYDROLASE"/>
    <property type="match status" value="1"/>
</dbReference>
<proteinExistence type="predicted"/>
<dbReference type="InterPro" id="IPR007041">
    <property type="entry name" value="Arg_succinylTrfase_AstA/AruG"/>
</dbReference>
<dbReference type="EMBL" id="JEWH01000016">
    <property type="protein sequence ID" value="EXB06106.1"/>
    <property type="molecule type" value="Genomic_DNA"/>
</dbReference>
<accession>A0A009I6P2</accession>
<dbReference type="Gene3D" id="2.40.40.20">
    <property type="match status" value="1"/>
</dbReference>
<gene>
    <name evidence="5" type="ORF">J512_1658</name>
</gene>
<evidence type="ECO:0000256" key="2">
    <source>
        <dbReference type="ARBA" id="ARBA00022679"/>
    </source>
</evidence>
<evidence type="ECO:0000256" key="1">
    <source>
        <dbReference type="ARBA" id="ARBA00022503"/>
    </source>
</evidence>
<dbReference type="Pfam" id="PF04958">
    <property type="entry name" value="AstA"/>
    <property type="match status" value="1"/>
</dbReference>
<keyword evidence="2 5" id="KW-0808">Transferase</keyword>
<dbReference type="InterPro" id="IPR016181">
    <property type="entry name" value="Acyl_CoA_acyltransferase"/>
</dbReference>
<dbReference type="NCBIfam" id="TIGR03244">
    <property type="entry name" value="arg_catab_AstA"/>
    <property type="match status" value="1"/>
</dbReference>
<dbReference type="PANTHER" id="PTHR30420:SF1">
    <property type="entry name" value="ARGININE N-SUCCINYLTRANSFERASE"/>
    <property type="match status" value="1"/>
</dbReference>